<dbReference type="GO" id="GO:0000162">
    <property type="term" value="P:L-tryptophan biosynthetic process"/>
    <property type="evidence" value="ECO:0007669"/>
    <property type="project" value="UniProtKB-UniRule"/>
</dbReference>
<organism evidence="12 13">
    <name type="scientific">Planococcus versutus</name>
    <dbReference type="NCBI Taxonomy" id="1302659"/>
    <lineage>
        <taxon>Bacteria</taxon>
        <taxon>Bacillati</taxon>
        <taxon>Bacillota</taxon>
        <taxon>Bacilli</taxon>
        <taxon>Bacillales</taxon>
        <taxon>Caryophanaceae</taxon>
        <taxon>Planococcus</taxon>
    </lineage>
</organism>
<evidence type="ECO:0000256" key="2">
    <source>
        <dbReference type="ARBA" id="ARBA00022605"/>
    </source>
</evidence>
<dbReference type="STRING" id="1302659.I858_005515"/>
<dbReference type="HAMAP" id="MF_00211">
    <property type="entry name" value="TrpD"/>
    <property type="match status" value="1"/>
</dbReference>
<evidence type="ECO:0000313" key="13">
    <source>
        <dbReference type="Proteomes" id="UP000053354"/>
    </source>
</evidence>
<keyword evidence="9" id="KW-0479">Metal-binding</keyword>
<dbReference type="GO" id="GO:0005829">
    <property type="term" value="C:cytosol"/>
    <property type="evidence" value="ECO:0007669"/>
    <property type="project" value="TreeGrafter"/>
</dbReference>
<dbReference type="FunFam" id="3.40.1030.10:FF:000002">
    <property type="entry name" value="Anthranilate phosphoribosyltransferase"/>
    <property type="match status" value="1"/>
</dbReference>
<dbReference type="InterPro" id="IPR017459">
    <property type="entry name" value="Glycosyl_Trfase_fam3_N_dom"/>
</dbReference>
<keyword evidence="5 9" id="KW-0822">Tryptophan biosynthesis</keyword>
<feature type="domain" description="Glycosyl transferase family 3 N-terminal" evidence="11">
    <location>
        <begin position="5"/>
        <end position="57"/>
    </location>
</feature>
<dbReference type="SUPFAM" id="SSF52418">
    <property type="entry name" value="Nucleoside phosphorylase/phosphoribosyltransferase catalytic domain"/>
    <property type="match status" value="1"/>
</dbReference>
<feature type="binding site" evidence="9">
    <location>
        <position position="217"/>
    </location>
    <ligand>
        <name>Mg(2+)</name>
        <dbReference type="ChEBI" id="CHEBI:18420"/>
        <label>2</label>
    </ligand>
</feature>
<evidence type="ECO:0000256" key="8">
    <source>
        <dbReference type="ARBA" id="ARBA00061188"/>
    </source>
</evidence>
<proteinExistence type="inferred from homology"/>
<dbReference type="SUPFAM" id="SSF47648">
    <property type="entry name" value="Nucleoside phosphorylase/phosphoribosyltransferase N-terminal domain"/>
    <property type="match status" value="1"/>
</dbReference>
<feature type="binding site" evidence="9">
    <location>
        <position position="218"/>
    </location>
    <ligand>
        <name>Mg(2+)</name>
        <dbReference type="ChEBI" id="CHEBI:18420"/>
        <label>2</label>
    </ligand>
</feature>
<dbReference type="Gene3D" id="3.40.1030.10">
    <property type="entry name" value="Nucleoside phosphorylase/phosphoribosyltransferase catalytic domain"/>
    <property type="match status" value="1"/>
</dbReference>
<evidence type="ECO:0000256" key="4">
    <source>
        <dbReference type="ARBA" id="ARBA00022679"/>
    </source>
</evidence>
<feature type="binding site" evidence="9">
    <location>
        <position position="103"/>
    </location>
    <ligand>
        <name>anthranilate</name>
        <dbReference type="ChEBI" id="CHEBI:16567"/>
        <label>1</label>
    </ligand>
</feature>
<feature type="binding site" evidence="9">
    <location>
        <position position="112"/>
    </location>
    <ligand>
        <name>5-phospho-alpha-D-ribose 1-diphosphate</name>
        <dbReference type="ChEBI" id="CHEBI:58017"/>
    </ligand>
</feature>
<keyword evidence="3 9" id="KW-0328">Glycosyltransferase</keyword>
<dbReference type="InterPro" id="IPR000312">
    <property type="entry name" value="Glycosyl_Trfase_fam3"/>
</dbReference>
<gene>
    <name evidence="9" type="primary">trpD</name>
    <name evidence="12" type="ORF">I858_005515</name>
</gene>
<dbReference type="Pfam" id="PF00591">
    <property type="entry name" value="Glycos_transf_3"/>
    <property type="match status" value="1"/>
</dbReference>
<feature type="binding site" evidence="9">
    <location>
        <position position="72"/>
    </location>
    <ligand>
        <name>5-phospho-alpha-D-ribose 1-diphosphate</name>
        <dbReference type="ChEBI" id="CHEBI:58017"/>
    </ligand>
</feature>
<keyword evidence="9" id="KW-0460">Magnesium</keyword>
<sequence>MSRVENLSEQGMYEKSLAMLNGDINEQQIKSFLSGLHEKGETADELVGLVKAMREKAVALPEVGGQLVDVCGTGGDRSYSFNISTLTAFVLAGCGMTVAKHGNRSVSSKTGSSDVLEALGISTETDIASIPTMLDQTGIALLFAPAIHPALGGLRQIRKDIGTPTIFNLVGPLANPLPITIQMTGVYRRDMLEPMADALIRLGRKKGALVHGAGGLDELSLAGTNELIIFNKQGKRKMTLHPNEVGLEVASIEAIRGGDPKRNAEIFMDVLSGTDSPYLDTVALNAGVVLYVSGKAESVTEGVKQAKASIKSGETARVFDLHRLAAGVFV</sequence>
<comment type="cofactor">
    <cofactor evidence="9">
        <name>Mg(2+)</name>
        <dbReference type="ChEBI" id="CHEBI:18420"/>
    </cofactor>
    <text evidence="9">Binds 2 magnesium ions per monomer.</text>
</comment>
<comment type="similarity">
    <text evidence="8">In the C-terminal section; belongs to the anthranilate phosphoribosyltransferase family.</text>
</comment>
<protein>
    <recommendedName>
        <fullName evidence="9">Anthranilate phosphoribosyltransferase</fullName>
        <ecNumber evidence="9">2.4.2.18</ecNumber>
    </recommendedName>
</protein>
<evidence type="ECO:0000256" key="7">
    <source>
        <dbReference type="ARBA" id="ARBA00052328"/>
    </source>
</evidence>
<comment type="caution">
    <text evidence="9">Lacks conserved residue(s) required for the propagation of feature annotation.</text>
</comment>
<feature type="binding site" evidence="9">
    <location>
        <begin position="82"/>
        <end position="85"/>
    </location>
    <ligand>
        <name>5-phospho-alpha-D-ribose 1-diphosphate</name>
        <dbReference type="ChEBI" id="CHEBI:58017"/>
    </ligand>
</feature>
<feature type="binding site" evidence="9">
    <location>
        <begin position="75"/>
        <end position="76"/>
    </location>
    <ligand>
        <name>5-phospho-alpha-D-ribose 1-diphosphate</name>
        <dbReference type="ChEBI" id="CHEBI:58017"/>
    </ligand>
</feature>
<feature type="domain" description="Glycosyl transferase family 3" evidence="10">
    <location>
        <begin position="65"/>
        <end position="315"/>
    </location>
</feature>
<dbReference type="PANTHER" id="PTHR43285">
    <property type="entry name" value="ANTHRANILATE PHOSPHORIBOSYLTRANSFERASE"/>
    <property type="match status" value="1"/>
</dbReference>
<evidence type="ECO:0000256" key="1">
    <source>
        <dbReference type="ARBA" id="ARBA00004907"/>
    </source>
</evidence>
<evidence type="ECO:0000256" key="9">
    <source>
        <dbReference type="HAMAP-Rule" id="MF_00211"/>
    </source>
</evidence>
<dbReference type="Proteomes" id="UP000053354">
    <property type="component" value="Chromosome"/>
</dbReference>
<evidence type="ECO:0000313" key="12">
    <source>
        <dbReference type="EMBL" id="ANU26481.1"/>
    </source>
</evidence>
<dbReference type="InterPro" id="IPR036320">
    <property type="entry name" value="Glycosyl_Trfase_fam3_N_dom_sf"/>
</dbReference>
<keyword evidence="13" id="KW-1185">Reference proteome</keyword>
<evidence type="ECO:0000256" key="6">
    <source>
        <dbReference type="ARBA" id="ARBA00023141"/>
    </source>
</evidence>
<reference evidence="12" key="1">
    <citation type="submission" date="2016-10" db="EMBL/GenBank/DDBJ databases">
        <authorList>
            <person name="See-Too W.S."/>
        </authorList>
    </citation>
    <scope>NUCLEOTIDE SEQUENCE</scope>
    <source>
        <strain evidence="12">L10.15</strain>
    </source>
</reference>
<feature type="binding site" evidence="9">
    <location>
        <position position="218"/>
    </location>
    <ligand>
        <name>Mg(2+)</name>
        <dbReference type="ChEBI" id="CHEBI:18420"/>
        <label>1</label>
    </ligand>
</feature>
<dbReference type="EC" id="2.4.2.18" evidence="9"/>
<dbReference type="Gene3D" id="1.20.970.10">
    <property type="entry name" value="Transferase, Pyrimidine Nucleoside Phosphorylase, Chain C"/>
    <property type="match status" value="1"/>
</dbReference>
<comment type="function">
    <text evidence="9">Catalyzes the transfer of the phosphoribosyl group of 5-phosphorylribose-1-pyrophosphate (PRPP) to anthranilate to yield N-(5'-phosphoribosyl)-anthranilate (PRA).</text>
</comment>
<dbReference type="KEGG" id="pll:I858_005515"/>
<keyword evidence="6 9" id="KW-0057">Aromatic amino acid biosynthesis</keyword>
<comment type="subunit">
    <text evidence="9">Homodimer.</text>
</comment>
<feature type="binding site" evidence="9">
    <location>
        <position position="158"/>
    </location>
    <ligand>
        <name>anthranilate</name>
        <dbReference type="ChEBI" id="CHEBI:16567"/>
        <label>2</label>
    </ligand>
</feature>
<comment type="pathway">
    <text evidence="1 9">Amino-acid biosynthesis; L-tryptophan biosynthesis; L-tryptophan from chorismate: step 2/5.</text>
</comment>
<dbReference type="AlphaFoldDB" id="A0A1B1RZW3"/>
<keyword evidence="4 9" id="KW-0808">Transferase</keyword>
<evidence type="ECO:0000256" key="5">
    <source>
        <dbReference type="ARBA" id="ARBA00022822"/>
    </source>
</evidence>
<dbReference type="InterPro" id="IPR035902">
    <property type="entry name" value="Nuc_phospho_transferase"/>
</dbReference>
<evidence type="ECO:0000259" key="10">
    <source>
        <dbReference type="Pfam" id="PF00591"/>
    </source>
</evidence>
<feature type="binding site" evidence="9">
    <location>
        <position position="80"/>
    </location>
    <ligand>
        <name>5-phospho-alpha-D-ribose 1-diphosphate</name>
        <dbReference type="ChEBI" id="CHEBI:58017"/>
    </ligand>
</feature>
<feature type="binding site" evidence="9">
    <location>
        <position position="72"/>
    </location>
    <ligand>
        <name>anthranilate</name>
        <dbReference type="ChEBI" id="CHEBI:16567"/>
        <label>1</label>
    </ligand>
</feature>
<keyword evidence="2 9" id="KW-0028">Amino-acid biosynthesis</keyword>
<dbReference type="RefSeq" id="WP_049693944.1">
    <property type="nucleotide sequence ID" value="NZ_CP016540.2"/>
</dbReference>
<dbReference type="GO" id="GO:0000287">
    <property type="term" value="F:magnesium ion binding"/>
    <property type="evidence" value="ECO:0007669"/>
    <property type="project" value="UniProtKB-UniRule"/>
</dbReference>
<dbReference type="InterPro" id="IPR005940">
    <property type="entry name" value="Anthranilate_Pribosyl_Tfrase"/>
</dbReference>
<dbReference type="EMBL" id="CP016540">
    <property type="protein sequence ID" value="ANU26481.1"/>
    <property type="molecule type" value="Genomic_DNA"/>
</dbReference>
<dbReference type="Pfam" id="PF02885">
    <property type="entry name" value="Glycos_trans_3N"/>
    <property type="match status" value="1"/>
</dbReference>
<comment type="similarity">
    <text evidence="9">Belongs to the anthranilate phosphoribosyltransferase family.</text>
</comment>
<feature type="binding site" evidence="9">
    <location>
        <position position="84"/>
    </location>
    <ligand>
        <name>Mg(2+)</name>
        <dbReference type="ChEBI" id="CHEBI:18420"/>
        <label>1</label>
    </ligand>
</feature>
<dbReference type="UniPathway" id="UPA00035">
    <property type="reaction ID" value="UER00041"/>
</dbReference>
<dbReference type="NCBIfam" id="TIGR01245">
    <property type="entry name" value="trpD"/>
    <property type="match status" value="1"/>
</dbReference>
<feature type="binding site" evidence="9">
    <location>
        <begin position="100"/>
        <end position="108"/>
    </location>
    <ligand>
        <name>5-phospho-alpha-D-ribose 1-diphosphate</name>
        <dbReference type="ChEBI" id="CHEBI:58017"/>
    </ligand>
</feature>
<evidence type="ECO:0000259" key="11">
    <source>
        <dbReference type="Pfam" id="PF02885"/>
    </source>
</evidence>
<dbReference type="OrthoDB" id="9806430at2"/>
<dbReference type="PANTHER" id="PTHR43285:SF2">
    <property type="entry name" value="ANTHRANILATE PHOSPHORIBOSYLTRANSFERASE"/>
    <property type="match status" value="1"/>
</dbReference>
<dbReference type="GO" id="GO:0004048">
    <property type="term" value="F:anthranilate phosphoribosyltransferase activity"/>
    <property type="evidence" value="ECO:0007669"/>
    <property type="project" value="UniProtKB-UniRule"/>
</dbReference>
<name>A0A1B1RZW3_9BACL</name>
<comment type="catalytic activity">
    <reaction evidence="7 9">
        <text>N-(5-phospho-beta-D-ribosyl)anthranilate + diphosphate = 5-phospho-alpha-D-ribose 1-diphosphate + anthranilate</text>
        <dbReference type="Rhea" id="RHEA:11768"/>
        <dbReference type="ChEBI" id="CHEBI:16567"/>
        <dbReference type="ChEBI" id="CHEBI:18277"/>
        <dbReference type="ChEBI" id="CHEBI:33019"/>
        <dbReference type="ChEBI" id="CHEBI:58017"/>
        <dbReference type="EC" id="2.4.2.18"/>
    </reaction>
</comment>
<evidence type="ECO:0000256" key="3">
    <source>
        <dbReference type="ARBA" id="ARBA00022676"/>
    </source>
</evidence>
<accession>A0A1B1RZW3</accession>